<evidence type="ECO:0000256" key="3">
    <source>
        <dbReference type="SAM" id="SignalP"/>
    </source>
</evidence>
<dbReference type="Pfam" id="PF00379">
    <property type="entry name" value="Chitin_bind_4"/>
    <property type="match status" value="1"/>
</dbReference>
<accession>A0AAV2SNZ2</accession>
<evidence type="ECO:0000313" key="5">
    <source>
        <dbReference type="Proteomes" id="UP001497623"/>
    </source>
</evidence>
<gene>
    <name evidence="4" type="ORF">MNOR_LOCUS37975</name>
</gene>
<dbReference type="GO" id="GO:0005615">
    <property type="term" value="C:extracellular space"/>
    <property type="evidence" value="ECO:0007669"/>
    <property type="project" value="TreeGrafter"/>
</dbReference>
<reference evidence="4 5" key="1">
    <citation type="submission" date="2024-05" db="EMBL/GenBank/DDBJ databases">
        <authorList>
            <person name="Wallberg A."/>
        </authorList>
    </citation>
    <scope>NUCLEOTIDE SEQUENCE [LARGE SCALE GENOMIC DNA]</scope>
</reference>
<name>A0AAV2SNZ2_MEGNR</name>
<dbReference type="PANTHER" id="PTHR12236">
    <property type="entry name" value="STRUCTURAL CONTITUENT OF CUTICLE"/>
    <property type="match status" value="1"/>
</dbReference>
<keyword evidence="5" id="KW-1185">Reference proteome</keyword>
<keyword evidence="3" id="KW-0732">Signal</keyword>
<protein>
    <recommendedName>
        <fullName evidence="6">Cuticle protein</fullName>
    </recommendedName>
</protein>
<dbReference type="EMBL" id="CAXKWB010081571">
    <property type="protein sequence ID" value="CAL4205926.1"/>
    <property type="molecule type" value="Genomic_DNA"/>
</dbReference>
<dbReference type="InterPro" id="IPR000618">
    <property type="entry name" value="Insect_cuticle"/>
</dbReference>
<keyword evidence="1 2" id="KW-0193">Cuticle</keyword>
<evidence type="ECO:0000256" key="1">
    <source>
        <dbReference type="ARBA" id="ARBA00022460"/>
    </source>
</evidence>
<organism evidence="4 5">
    <name type="scientific">Meganyctiphanes norvegica</name>
    <name type="common">Northern krill</name>
    <name type="synonym">Thysanopoda norvegica</name>
    <dbReference type="NCBI Taxonomy" id="48144"/>
    <lineage>
        <taxon>Eukaryota</taxon>
        <taxon>Metazoa</taxon>
        <taxon>Ecdysozoa</taxon>
        <taxon>Arthropoda</taxon>
        <taxon>Crustacea</taxon>
        <taxon>Multicrustacea</taxon>
        <taxon>Malacostraca</taxon>
        <taxon>Eumalacostraca</taxon>
        <taxon>Eucarida</taxon>
        <taxon>Euphausiacea</taxon>
        <taxon>Euphausiidae</taxon>
        <taxon>Meganyctiphanes</taxon>
    </lineage>
</organism>
<evidence type="ECO:0000313" key="4">
    <source>
        <dbReference type="EMBL" id="CAL4205926.1"/>
    </source>
</evidence>
<dbReference type="GO" id="GO:0042302">
    <property type="term" value="F:structural constituent of cuticle"/>
    <property type="evidence" value="ECO:0007669"/>
    <property type="project" value="UniProtKB-UniRule"/>
</dbReference>
<feature type="non-terminal residue" evidence="4">
    <location>
        <position position="1"/>
    </location>
</feature>
<dbReference type="PANTHER" id="PTHR12236:SF79">
    <property type="entry name" value="CUTICULAR PROTEIN 50CB-RELATED"/>
    <property type="match status" value="1"/>
</dbReference>
<feature type="signal peptide" evidence="3">
    <location>
        <begin position="1"/>
        <end position="24"/>
    </location>
</feature>
<dbReference type="GO" id="GO:0031012">
    <property type="term" value="C:extracellular matrix"/>
    <property type="evidence" value="ECO:0007669"/>
    <property type="project" value="TreeGrafter"/>
</dbReference>
<dbReference type="InterPro" id="IPR051217">
    <property type="entry name" value="Insect_Cuticle_Struc_Prot"/>
</dbReference>
<proteinExistence type="predicted"/>
<dbReference type="PROSITE" id="PS51155">
    <property type="entry name" value="CHIT_BIND_RR_2"/>
    <property type="match status" value="1"/>
</dbReference>
<evidence type="ECO:0008006" key="6">
    <source>
        <dbReference type="Google" id="ProtNLM"/>
    </source>
</evidence>
<dbReference type="AlphaFoldDB" id="A0AAV2SNZ2"/>
<evidence type="ECO:0000256" key="2">
    <source>
        <dbReference type="PROSITE-ProRule" id="PRU00497"/>
    </source>
</evidence>
<sequence>HAILSTANMFKILFFVVVLMAVNGRPSDPYAPPPAYPDTPAQYQFDYAVKDEYSGQDFGHNEGRNGYDTSGSYQVLLPDGSLQTVEYSVSKDSGFVANVVKGR</sequence>
<dbReference type="Proteomes" id="UP001497623">
    <property type="component" value="Unassembled WGS sequence"/>
</dbReference>
<feature type="chain" id="PRO_5043752304" description="Cuticle protein" evidence="3">
    <location>
        <begin position="25"/>
        <end position="103"/>
    </location>
</feature>
<comment type="caution">
    <text evidence="4">The sequence shown here is derived from an EMBL/GenBank/DDBJ whole genome shotgun (WGS) entry which is preliminary data.</text>
</comment>